<dbReference type="EMBL" id="SSTE01019870">
    <property type="protein sequence ID" value="KAA0036031.1"/>
    <property type="molecule type" value="Genomic_DNA"/>
</dbReference>
<reference evidence="3 4" key="1">
    <citation type="submission" date="2019-08" db="EMBL/GenBank/DDBJ databases">
        <title>Draft genome sequences of two oriental melons (Cucumis melo L. var makuwa).</title>
        <authorList>
            <person name="Kwon S.-Y."/>
        </authorList>
    </citation>
    <scope>NUCLEOTIDE SEQUENCE [LARGE SCALE GENOMIC DNA]</scope>
    <source>
        <strain evidence="4">cv. Chang Bougi</strain>
        <strain evidence="3">cv. SW 3</strain>
        <tissue evidence="2">Leaf</tissue>
    </source>
</reference>
<protein>
    <submittedName>
        <fullName evidence="2">Transposon Ty3-I Gag-Pol polyprotein isoform X1</fullName>
    </submittedName>
</protein>
<dbReference type="OrthoDB" id="1935586at2759"/>
<dbReference type="Proteomes" id="UP000321393">
    <property type="component" value="Unassembled WGS sequence"/>
</dbReference>
<sequence>MGKLPFEVVCTHLPRLTLDLANLPSFVDVSSVVEAMVDQISKLHQEVKDDLEAASNAYKPAADSKKKLGSKCFQPVEQLLFFSSFVVSS</sequence>
<evidence type="ECO:0000313" key="2">
    <source>
        <dbReference type="EMBL" id="TYJ98831.1"/>
    </source>
</evidence>
<organism evidence="2 4">
    <name type="scientific">Cucumis melo var. makuwa</name>
    <name type="common">Oriental melon</name>
    <dbReference type="NCBI Taxonomy" id="1194695"/>
    <lineage>
        <taxon>Eukaryota</taxon>
        <taxon>Viridiplantae</taxon>
        <taxon>Streptophyta</taxon>
        <taxon>Embryophyta</taxon>
        <taxon>Tracheophyta</taxon>
        <taxon>Spermatophyta</taxon>
        <taxon>Magnoliopsida</taxon>
        <taxon>eudicotyledons</taxon>
        <taxon>Gunneridae</taxon>
        <taxon>Pentapetalae</taxon>
        <taxon>rosids</taxon>
        <taxon>fabids</taxon>
        <taxon>Cucurbitales</taxon>
        <taxon>Cucurbitaceae</taxon>
        <taxon>Benincaseae</taxon>
        <taxon>Cucumis</taxon>
    </lineage>
</organism>
<gene>
    <name evidence="2" type="ORF">E5676_scaffold248G00200</name>
    <name evidence="1" type="ORF">E6C27_scaffold112G00200</name>
</gene>
<accession>A0A5D3BJE7</accession>
<proteinExistence type="predicted"/>
<evidence type="ECO:0000313" key="4">
    <source>
        <dbReference type="Proteomes" id="UP000321947"/>
    </source>
</evidence>
<dbReference type="EMBL" id="SSTD01017768">
    <property type="protein sequence ID" value="TYJ98831.1"/>
    <property type="molecule type" value="Genomic_DNA"/>
</dbReference>
<name>A0A5D3BJE7_CUCMM</name>
<evidence type="ECO:0000313" key="3">
    <source>
        <dbReference type="Proteomes" id="UP000321393"/>
    </source>
</evidence>
<evidence type="ECO:0000313" key="1">
    <source>
        <dbReference type="EMBL" id="KAA0036031.1"/>
    </source>
</evidence>
<dbReference type="Proteomes" id="UP000321947">
    <property type="component" value="Unassembled WGS sequence"/>
</dbReference>
<dbReference type="AlphaFoldDB" id="A0A5D3BJE7"/>
<comment type="caution">
    <text evidence="2">The sequence shown here is derived from an EMBL/GenBank/DDBJ whole genome shotgun (WGS) entry which is preliminary data.</text>
</comment>